<comment type="catalytic activity">
    <reaction evidence="1">
        <text>Endohydrolysis of (1-&gt;4)-beta-D-glucosidic linkages in cellulose, lichenin and cereal beta-D-glucans.</text>
        <dbReference type="EC" id="3.2.1.4"/>
    </reaction>
</comment>
<keyword evidence="7 9" id="KW-0326">Glycosidase</keyword>
<keyword evidence="13" id="KW-1185">Reference proteome</keyword>
<dbReference type="GO" id="GO:0030245">
    <property type="term" value="P:cellulose catabolic process"/>
    <property type="evidence" value="ECO:0007669"/>
    <property type="project" value="UniProtKB-KW"/>
</dbReference>
<dbReference type="AlphaFoldDB" id="J3NUC0"/>
<keyword evidence="3 9" id="KW-0378">Hydrolase</keyword>
<dbReference type="eggNOG" id="ENOG502SJT6">
    <property type="taxonomic scope" value="Eukaryota"/>
</dbReference>
<keyword evidence="6" id="KW-0119">Carbohydrate metabolism</keyword>
<evidence type="ECO:0000256" key="4">
    <source>
        <dbReference type="ARBA" id="ARBA00023001"/>
    </source>
</evidence>
<feature type="signal peptide" evidence="10">
    <location>
        <begin position="1"/>
        <end position="24"/>
    </location>
</feature>
<dbReference type="STRING" id="644352.J3NUC0"/>
<dbReference type="HOGENOM" id="CLU_020817_0_1_1"/>
<dbReference type="PRINTS" id="PR00734">
    <property type="entry name" value="GLHYDRLASE7"/>
</dbReference>
<keyword evidence="5" id="KW-0325">Glycoprotein</keyword>
<evidence type="ECO:0000256" key="3">
    <source>
        <dbReference type="ARBA" id="ARBA00022801"/>
    </source>
</evidence>
<evidence type="ECO:0000313" key="12">
    <source>
        <dbReference type="EnsemblFungi" id="EJT79791"/>
    </source>
</evidence>
<dbReference type="OrthoDB" id="412382at2759"/>
<evidence type="ECO:0000256" key="10">
    <source>
        <dbReference type="SAM" id="SignalP"/>
    </source>
</evidence>
<dbReference type="PANTHER" id="PTHR33753">
    <property type="entry name" value="1,4-BETA-D-GLUCAN CELLOBIOHYDROLASE B"/>
    <property type="match status" value="1"/>
</dbReference>
<dbReference type="InterPro" id="IPR013320">
    <property type="entry name" value="ConA-like_dom_sf"/>
</dbReference>
<reference evidence="11" key="3">
    <citation type="submission" date="2010-09" db="EMBL/GenBank/DDBJ databases">
        <title>Annotation of Gaeumannomyces graminis var. tritici R3-111a-1.</title>
        <authorList>
            <consortium name="The Broad Institute Genome Sequencing Platform"/>
            <person name="Ma L.-J."/>
            <person name="Dead R."/>
            <person name="Young S.K."/>
            <person name="Zeng Q."/>
            <person name="Gargeya S."/>
            <person name="Fitzgerald M."/>
            <person name="Haas B."/>
            <person name="Abouelleil A."/>
            <person name="Alvarado L."/>
            <person name="Arachchi H.M."/>
            <person name="Berlin A."/>
            <person name="Brown A."/>
            <person name="Chapman S.B."/>
            <person name="Chen Z."/>
            <person name="Dunbar C."/>
            <person name="Freedman E."/>
            <person name="Gearin G."/>
            <person name="Gellesch M."/>
            <person name="Goldberg J."/>
            <person name="Griggs A."/>
            <person name="Gujja S."/>
            <person name="Heiman D."/>
            <person name="Howarth C."/>
            <person name="Larson L."/>
            <person name="Lui A."/>
            <person name="MacDonald P.J.P."/>
            <person name="Mehta T."/>
            <person name="Montmayeur A."/>
            <person name="Murphy C."/>
            <person name="Neiman D."/>
            <person name="Pearson M."/>
            <person name="Priest M."/>
            <person name="Roberts A."/>
            <person name="Saif S."/>
            <person name="Shea T."/>
            <person name="Shenoy N."/>
            <person name="Sisk P."/>
            <person name="Stolte C."/>
            <person name="Sykes S."/>
            <person name="Yandava C."/>
            <person name="Wortman J."/>
            <person name="Nusbaum C."/>
            <person name="Birren B."/>
        </authorList>
    </citation>
    <scope>NUCLEOTIDE SEQUENCE</scope>
    <source>
        <strain evidence="11">R3-111a-1</strain>
    </source>
</reference>
<protein>
    <recommendedName>
        <fullName evidence="9">Glucanase</fullName>
        <ecNumber evidence="9">3.2.1.-</ecNumber>
    </recommendedName>
</protein>
<reference evidence="12" key="4">
    <citation type="journal article" date="2015" name="G3 (Bethesda)">
        <title>Genome sequences of three phytopathogenic species of the Magnaporthaceae family of fungi.</title>
        <authorList>
            <person name="Okagaki L.H."/>
            <person name="Nunes C.C."/>
            <person name="Sailsbery J."/>
            <person name="Clay B."/>
            <person name="Brown D."/>
            <person name="John T."/>
            <person name="Oh Y."/>
            <person name="Young N."/>
            <person name="Fitzgerald M."/>
            <person name="Haas B.J."/>
            <person name="Zeng Q."/>
            <person name="Young S."/>
            <person name="Adiconis X."/>
            <person name="Fan L."/>
            <person name="Levin J.Z."/>
            <person name="Mitchell T.K."/>
            <person name="Okubara P.A."/>
            <person name="Farman M.L."/>
            <person name="Kohn L.M."/>
            <person name="Birren B."/>
            <person name="Ma L.-J."/>
            <person name="Dean R.A."/>
        </authorList>
    </citation>
    <scope>NUCLEOTIDE SEQUENCE</scope>
    <source>
        <strain evidence="12">R3-111a-1</strain>
    </source>
</reference>
<dbReference type="InterPro" id="IPR037019">
    <property type="entry name" value="Glyco_hydro_7_sf"/>
</dbReference>
<accession>J3NUC0</accession>
<evidence type="ECO:0000313" key="13">
    <source>
        <dbReference type="Proteomes" id="UP000006039"/>
    </source>
</evidence>
<dbReference type="EnsemblFungi" id="EJT79791">
    <property type="protein sequence ID" value="EJT79791"/>
    <property type="gene ID" value="GGTG_04874"/>
</dbReference>
<reference evidence="12" key="5">
    <citation type="submission" date="2018-04" db="UniProtKB">
        <authorList>
            <consortium name="EnsemblFungi"/>
        </authorList>
    </citation>
    <scope>IDENTIFICATION</scope>
    <source>
        <strain evidence="12">R3-111a-1</strain>
    </source>
</reference>
<evidence type="ECO:0000256" key="8">
    <source>
        <dbReference type="ARBA" id="ARBA00023326"/>
    </source>
</evidence>
<evidence type="ECO:0000256" key="2">
    <source>
        <dbReference type="ARBA" id="ARBA00006044"/>
    </source>
</evidence>
<dbReference type="InterPro" id="IPR001722">
    <property type="entry name" value="Glyco_hydro_7"/>
</dbReference>
<dbReference type="CDD" id="cd07999">
    <property type="entry name" value="GH7_CBH_EG"/>
    <property type="match status" value="1"/>
</dbReference>
<evidence type="ECO:0000256" key="7">
    <source>
        <dbReference type="ARBA" id="ARBA00023295"/>
    </source>
</evidence>
<dbReference type="VEuPathDB" id="FungiDB:GGTG_04874"/>
<reference evidence="11" key="2">
    <citation type="submission" date="2010-07" db="EMBL/GenBank/DDBJ databases">
        <authorList>
            <consortium name="The Broad Institute Genome Sequencing Platform"/>
            <consortium name="Broad Institute Genome Sequencing Center for Infectious Disease"/>
            <person name="Ma L.-J."/>
            <person name="Dead R."/>
            <person name="Young S."/>
            <person name="Zeng Q."/>
            <person name="Koehrsen M."/>
            <person name="Alvarado L."/>
            <person name="Berlin A."/>
            <person name="Chapman S.B."/>
            <person name="Chen Z."/>
            <person name="Freedman E."/>
            <person name="Gellesch M."/>
            <person name="Goldberg J."/>
            <person name="Griggs A."/>
            <person name="Gujja S."/>
            <person name="Heilman E.R."/>
            <person name="Heiman D."/>
            <person name="Hepburn T."/>
            <person name="Howarth C."/>
            <person name="Jen D."/>
            <person name="Larson L."/>
            <person name="Mehta T."/>
            <person name="Neiman D."/>
            <person name="Pearson M."/>
            <person name="Roberts A."/>
            <person name="Saif S."/>
            <person name="Shea T."/>
            <person name="Shenoy N."/>
            <person name="Sisk P."/>
            <person name="Stolte C."/>
            <person name="Sykes S."/>
            <person name="Walk T."/>
            <person name="White J."/>
            <person name="Yandava C."/>
            <person name="Haas B."/>
            <person name="Nusbaum C."/>
            <person name="Birren B."/>
        </authorList>
    </citation>
    <scope>NUCLEOTIDE SEQUENCE</scope>
    <source>
        <strain evidence="11">R3-111a-1</strain>
    </source>
</reference>
<evidence type="ECO:0000256" key="5">
    <source>
        <dbReference type="ARBA" id="ARBA00023180"/>
    </source>
</evidence>
<feature type="chain" id="PRO_5015094437" description="Glucanase" evidence="10">
    <location>
        <begin position="25"/>
        <end position="430"/>
    </location>
</feature>
<dbReference type="PANTHER" id="PTHR33753:SF1">
    <property type="entry name" value="ENDO-BETA-1,4-GLUCANASE CELB"/>
    <property type="match status" value="1"/>
</dbReference>
<dbReference type="Gene3D" id="2.70.100.10">
    <property type="entry name" value="Glycoside hydrolase, family 7, domain"/>
    <property type="match status" value="1"/>
</dbReference>
<comment type="similarity">
    <text evidence="2 9">Belongs to the glycosyl hydrolase 7 (cellulase C) family.</text>
</comment>
<reference evidence="13" key="1">
    <citation type="submission" date="2010-07" db="EMBL/GenBank/DDBJ databases">
        <title>The genome sequence of Gaeumannomyces graminis var. tritici strain R3-111a-1.</title>
        <authorList>
            <consortium name="The Broad Institute Genome Sequencing Platform"/>
            <person name="Ma L.-J."/>
            <person name="Dead R."/>
            <person name="Young S."/>
            <person name="Zeng Q."/>
            <person name="Koehrsen M."/>
            <person name="Alvarado L."/>
            <person name="Berlin A."/>
            <person name="Chapman S.B."/>
            <person name="Chen Z."/>
            <person name="Freedman E."/>
            <person name="Gellesch M."/>
            <person name="Goldberg J."/>
            <person name="Griggs A."/>
            <person name="Gujja S."/>
            <person name="Heilman E.R."/>
            <person name="Heiman D."/>
            <person name="Hepburn T."/>
            <person name="Howarth C."/>
            <person name="Jen D."/>
            <person name="Larson L."/>
            <person name="Mehta T."/>
            <person name="Neiman D."/>
            <person name="Pearson M."/>
            <person name="Roberts A."/>
            <person name="Saif S."/>
            <person name="Shea T."/>
            <person name="Shenoy N."/>
            <person name="Sisk P."/>
            <person name="Stolte C."/>
            <person name="Sykes S."/>
            <person name="Walk T."/>
            <person name="White J."/>
            <person name="Yandava C."/>
            <person name="Haas B."/>
            <person name="Nusbaum C."/>
            <person name="Birren B."/>
        </authorList>
    </citation>
    <scope>NUCLEOTIDE SEQUENCE [LARGE SCALE GENOMIC DNA]</scope>
    <source>
        <strain evidence="13">R3-111a-1</strain>
    </source>
</reference>
<dbReference type="EC" id="3.2.1.-" evidence="9"/>
<evidence type="ECO:0000256" key="6">
    <source>
        <dbReference type="ARBA" id="ARBA00023277"/>
    </source>
</evidence>
<gene>
    <name evidence="12" type="primary">20345332</name>
    <name evidence="11" type="ORF">GGTG_04874</name>
</gene>
<dbReference type="SUPFAM" id="SSF49899">
    <property type="entry name" value="Concanavalin A-like lectins/glucanases"/>
    <property type="match status" value="1"/>
</dbReference>
<evidence type="ECO:0000313" key="11">
    <source>
        <dbReference type="EMBL" id="EJT79791.1"/>
    </source>
</evidence>
<dbReference type="EMBL" id="GL385396">
    <property type="protein sequence ID" value="EJT79791.1"/>
    <property type="molecule type" value="Genomic_DNA"/>
</dbReference>
<organism evidence="11">
    <name type="scientific">Gaeumannomyces tritici (strain R3-111a-1)</name>
    <name type="common">Wheat and barley take-all root rot fungus</name>
    <name type="synonym">Gaeumannomyces graminis var. tritici</name>
    <dbReference type="NCBI Taxonomy" id="644352"/>
    <lineage>
        <taxon>Eukaryota</taxon>
        <taxon>Fungi</taxon>
        <taxon>Dikarya</taxon>
        <taxon>Ascomycota</taxon>
        <taxon>Pezizomycotina</taxon>
        <taxon>Sordariomycetes</taxon>
        <taxon>Sordariomycetidae</taxon>
        <taxon>Magnaporthales</taxon>
        <taxon>Magnaporthaceae</taxon>
        <taxon>Gaeumannomyces</taxon>
    </lineage>
</organism>
<keyword evidence="10" id="KW-0732">Signal</keyword>
<evidence type="ECO:0000256" key="1">
    <source>
        <dbReference type="ARBA" id="ARBA00000966"/>
    </source>
</evidence>
<dbReference type="GeneID" id="20345332"/>
<name>J3NUC0_GAET3</name>
<dbReference type="RefSeq" id="XP_009220936.1">
    <property type="nucleotide sequence ID" value="XM_009222672.1"/>
</dbReference>
<evidence type="ECO:0000256" key="9">
    <source>
        <dbReference type="RuleBase" id="RU361164"/>
    </source>
</evidence>
<keyword evidence="4 9" id="KW-0136">Cellulose degradation</keyword>
<dbReference type="GO" id="GO:0008810">
    <property type="term" value="F:cellulase activity"/>
    <property type="evidence" value="ECO:0007669"/>
    <property type="project" value="UniProtKB-EC"/>
</dbReference>
<proteinExistence type="inferred from homology"/>
<sequence length="430" mass="46251">MSPSLATVAGAAVALSAALAGAQGVGSTREVHPRLKTWKCTTAGGCKPLNSAIVIDSLAHPMNRNCGDWGKAANPTACPDLATCQRNCVTDGISDYTRHGIFTNGAALTLKQLQPDGRSVVSPRVYLLAESEQQYEMIKLTGQEFTFDVDVSKLPCGMNGALYMSEMEADGGKKKEPLNKGGAFMGTGYCDAQCFTTPFINGVGNLDGSGSCCNELDIWEANSAAESIAPHTCNKPGLFKCKGAECELDGNCDKWGCTYKPYTFGNKNHYGRGKNFRVDTTRPFTVVTQFPTDSRGVLQAIKRIYVQDGVQIPQAPVNLPQFPNLNSLTQPLCDSKPGEARRFNELGGLKGMGESMARGMVLAMSVWWSDGDFMNWLDSPPCSETEGKPSEIVKVQPNPAVVFSNIKWGDINSTFTGRPPKCKRDVGLGL</sequence>
<keyword evidence="8 9" id="KW-0624">Polysaccharide degradation</keyword>
<dbReference type="Proteomes" id="UP000006039">
    <property type="component" value="Unassembled WGS sequence"/>
</dbReference>
<dbReference type="Pfam" id="PF00840">
    <property type="entry name" value="Glyco_hydro_7"/>
    <property type="match status" value="1"/>
</dbReference>